<keyword evidence="7 10" id="KW-0067">ATP-binding</keyword>
<dbReference type="FunFam" id="1.10.20.140:FF:000001">
    <property type="entry name" value="tRNA dimethylallyltransferase"/>
    <property type="match status" value="1"/>
</dbReference>
<dbReference type="InterPro" id="IPR018022">
    <property type="entry name" value="IPT"/>
</dbReference>
<sequence>MKKRPLIILTGPTAVGKTAASIGLAKAIGGEIISADSMQVYRHMDIGSAKITKEEMQGVPHYLVDVLEPEEPFSVVRFQELAREAVRTIYGRGKIPIVVGGTGFYIQALLYEIDFTENGDDTTYRRSLEQTAAEKGAEYLHDHLKEIDPEAAEQIHPNNVKRVIRALEFHQQTGEKISAHNERERQKESPYDFAYFVLTDDRQLLYDRIDRRVDLMMEQGLLEEVRALKERGLSRDSIAMQGLGYKELFGYLEGEYPLDEAVRIIKRDTRHFAKRQLTWFKRERDVIWLDKQSVGRDDEAVVRQIIACLKEKGIIGESGLDRAGETTEGKETDK</sequence>
<evidence type="ECO:0000256" key="4">
    <source>
        <dbReference type="ARBA" id="ARBA00022679"/>
    </source>
</evidence>
<organism evidence="14 15">
    <name type="scientific">Candidatus Mediterraneibacter faecigallinarum</name>
    <dbReference type="NCBI Taxonomy" id="2838669"/>
    <lineage>
        <taxon>Bacteria</taxon>
        <taxon>Bacillati</taxon>
        <taxon>Bacillota</taxon>
        <taxon>Clostridia</taxon>
        <taxon>Lachnospirales</taxon>
        <taxon>Lachnospiraceae</taxon>
        <taxon>Mediterraneibacter</taxon>
    </lineage>
</organism>
<evidence type="ECO:0000313" key="14">
    <source>
        <dbReference type="EMBL" id="HJC38642.1"/>
    </source>
</evidence>
<comment type="similarity">
    <text evidence="3 10 13">Belongs to the IPP transferase family.</text>
</comment>
<dbReference type="PANTHER" id="PTHR11088">
    <property type="entry name" value="TRNA DIMETHYLALLYLTRANSFERASE"/>
    <property type="match status" value="1"/>
</dbReference>
<evidence type="ECO:0000256" key="13">
    <source>
        <dbReference type="RuleBase" id="RU003785"/>
    </source>
</evidence>
<comment type="caution">
    <text evidence="14">The sequence shown here is derived from an EMBL/GenBank/DDBJ whole genome shotgun (WGS) entry which is preliminary data.</text>
</comment>
<protein>
    <recommendedName>
        <fullName evidence="10">tRNA dimethylallyltransferase</fullName>
        <ecNumber evidence="10">2.5.1.75</ecNumber>
    </recommendedName>
    <alternativeName>
        <fullName evidence="10">Dimethylallyl diphosphate:tRNA dimethylallyltransferase</fullName>
        <shortName evidence="10">DMAPP:tRNA dimethylallyltransferase</shortName>
        <shortName evidence="10">DMATase</shortName>
    </alternativeName>
    <alternativeName>
        <fullName evidence="10">Isopentenyl-diphosphate:tRNA isopentenyltransferase</fullName>
        <shortName evidence="10">IPP transferase</shortName>
        <shortName evidence="10">IPPT</shortName>
        <shortName evidence="10">IPTase</shortName>
    </alternativeName>
</protein>
<dbReference type="InterPro" id="IPR039657">
    <property type="entry name" value="Dimethylallyltransferase"/>
</dbReference>
<evidence type="ECO:0000256" key="5">
    <source>
        <dbReference type="ARBA" id="ARBA00022694"/>
    </source>
</evidence>
<evidence type="ECO:0000256" key="1">
    <source>
        <dbReference type="ARBA" id="ARBA00001946"/>
    </source>
</evidence>
<feature type="binding site" evidence="10">
    <location>
        <begin position="13"/>
        <end position="18"/>
    </location>
    <ligand>
        <name>substrate</name>
    </ligand>
</feature>
<dbReference type="AlphaFoldDB" id="A0A9D2NUE7"/>
<dbReference type="GO" id="GO:0005524">
    <property type="term" value="F:ATP binding"/>
    <property type="evidence" value="ECO:0007669"/>
    <property type="project" value="UniProtKB-UniRule"/>
</dbReference>
<feature type="region of interest" description="Interaction with substrate tRNA" evidence="10">
    <location>
        <begin position="36"/>
        <end position="39"/>
    </location>
</feature>
<dbReference type="GO" id="GO:0006400">
    <property type="term" value="P:tRNA modification"/>
    <property type="evidence" value="ECO:0007669"/>
    <property type="project" value="TreeGrafter"/>
</dbReference>
<dbReference type="SUPFAM" id="SSF52540">
    <property type="entry name" value="P-loop containing nucleoside triphosphate hydrolases"/>
    <property type="match status" value="2"/>
</dbReference>
<gene>
    <name evidence="10 14" type="primary">miaA</name>
    <name evidence="14" type="ORF">H9757_06240</name>
</gene>
<feature type="site" description="Interaction with substrate tRNA" evidence="10">
    <location>
        <position position="102"/>
    </location>
</feature>
<dbReference type="Proteomes" id="UP000823894">
    <property type="component" value="Unassembled WGS sequence"/>
</dbReference>
<evidence type="ECO:0000256" key="6">
    <source>
        <dbReference type="ARBA" id="ARBA00022741"/>
    </source>
</evidence>
<comment type="function">
    <text evidence="2 10 12">Catalyzes the transfer of a dimethylallyl group onto the adenine at position 37 in tRNAs that read codons beginning with uridine, leading to the formation of N6-(dimethylallyl)adenosine (i(6)A).</text>
</comment>
<evidence type="ECO:0000256" key="8">
    <source>
        <dbReference type="ARBA" id="ARBA00022842"/>
    </source>
</evidence>
<comment type="subunit">
    <text evidence="10">Monomer.</text>
</comment>
<evidence type="ECO:0000256" key="2">
    <source>
        <dbReference type="ARBA" id="ARBA00003213"/>
    </source>
</evidence>
<evidence type="ECO:0000256" key="3">
    <source>
        <dbReference type="ARBA" id="ARBA00005842"/>
    </source>
</evidence>
<evidence type="ECO:0000256" key="9">
    <source>
        <dbReference type="ARBA" id="ARBA00049563"/>
    </source>
</evidence>
<keyword evidence="6 10" id="KW-0547">Nucleotide-binding</keyword>
<reference evidence="14" key="2">
    <citation type="submission" date="2021-04" db="EMBL/GenBank/DDBJ databases">
        <authorList>
            <person name="Gilroy R."/>
        </authorList>
    </citation>
    <scope>NUCLEOTIDE SEQUENCE</scope>
    <source>
        <strain evidence="14">ChiGjej1B1-1692</strain>
    </source>
</reference>
<dbReference type="EC" id="2.5.1.75" evidence="10"/>
<evidence type="ECO:0000256" key="12">
    <source>
        <dbReference type="RuleBase" id="RU003784"/>
    </source>
</evidence>
<dbReference type="GO" id="GO:0052381">
    <property type="term" value="F:tRNA dimethylallyltransferase activity"/>
    <property type="evidence" value="ECO:0007669"/>
    <property type="project" value="UniProtKB-UniRule"/>
</dbReference>
<evidence type="ECO:0000256" key="10">
    <source>
        <dbReference type="HAMAP-Rule" id="MF_00185"/>
    </source>
</evidence>
<reference evidence="14" key="1">
    <citation type="journal article" date="2021" name="PeerJ">
        <title>Extensive microbial diversity within the chicken gut microbiome revealed by metagenomics and culture.</title>
        <authorList>
            <person name="Gilroy R."/>
            <person name="Ravi A."/>
            <person name="Getino M."/>
            <person name="Pursley I."/>
            <person name="Horton D.L."/>
            <person name="Alikhan N.F."/>
            <person name="Baker D."/>
            <person name="Gharbi K."/>
            <person name="Hall N."/>
            <person name="Watson M."/>
            <person name="Adriaenssens E.M."/>
            <person name="Foster-Nyarko E."/>
            <person name="Jarju S."/>
            <person name="Secka A."/>
            <person name="Antonio M."/>
            <person name="Oren A."/>
            <person name="Chaudhuri R.R."/>
            <person name="La Ragione R."/>
            <person name="Hildebrand F."/>
            <person name="Pallen M.J."/>
        </authorList>
    </citation>
    <scope>NUCLEOTIDE SEQUENCE</scope>
    <source>
        <strain evidence="14">ChiGjej1B1-1692</strain>
    </source>
</reference>
<feature type="site" description="Interaction with substrate tRNA" evidence="10">
    <location>
        <position position="125"/>
    </location>
</feature>
<proteinExistence type="inferred from homology"/>
<dbReference type="Gene3D" id="1.10.20.140">
    <property type="match status" value="1"/>
</dbReference>
<name>A0A9D2NUE7_9FIRM</name>
<comment type="cofactor">
    <cofactor evidence="1 10">
        <name>Mg(2+)</name>
        <dbReference type="ChEBI" id="CHEBI:18420"/>
    </cofactor>
</comment>
<dbReference type="PANTHER" id="PTHR11088:SF60">
    <property type="entry name" value="TRNA DIMETHYLALLYLTRANSFERASE"/>
    <property type="match status" value="1"/>
</dbReference>
<comment type="caution">
    <text evidence="10">Lacks conserved residue(s) required for the propagation of feature annotation.</text>
</comment>
<accession>A0A9D2NUE7</accession>
<dbReference type="Pfam" id="PF01715">
    <property type="entry name" value="IPPT"/>
    <property type="match status" value="1"/>
</dbReference>
<evidence type="ECO:0000256" key="11">
    <source>
        <dbReference type="RuleBase" id="RU003783"/>
    </source>
</evidence>
<dbReference type="Gene3D" id="3.40.50.300">
    <property type="entry name" value="P-loop containing nucleotide triphosphate hydrolases"/>
    <property type="match status" value="1"/>
</dbReference>
<dbReference type="HAMAP" id="MF_00185">
    <property type="entry name" value="IPP_trans"/>
    <property type="match status" value="1"/>
</dbReference>
<evidence type="ECO:0000256" key="7">
    <source>
        <dbReference type="ARBA" id="ARBA00022840"/>
    </source>
</evidence>
<dbReference type="InterPro" id="IPR027417">
    <property type="entry name" value="P-loop_NTPase"/>
</dbReference>
<comment type="catalytic activity">
    <reaction evidence="9 10 11">
        <text>adenosine(37) in tRNA + dimethylallyl diphosphate = N(6)-dimethylallyladenosine(37) in tRNA + diphosphate</text>
        <dbReference type="Rhea" id="RHEA:26482"/>
        <dbReference type="Rhea" id="RHEA-COMP:10162"/>
        <dbReference type="Rhea" id="RHEA-COMP:10375"/>
        <dbReference type="ChEBI" id="CHEBI:33019"/>
        <dbReference type="ChEBI" id="CHEBI:57623"/>
        <dbReference type="ChEBI" id="CHEBI:74411"/>
        <dbReference type="ChEBI" id="CHEBI:74415"/>
        <dbReference type="EC" id="2.5.1.75"/>
    </reaction>
</comment>
<keyword evidence="5 10" id="KW-0819">tRNA processing</keyword>
<keyword evidence="4 10" id="KW-0808">Transferase</keyword>
<feature type="binding site" evidence="10">
    <location>
        <begin position="11"/>
        <end position="18"/>
    </location>
    <ligand>
        <name>ATP</name>
        <dbReference type="ChEBI" id="CHEBI:30616"/>
    </ligand>
</feature>
<dbReference type="EMBL" id="DWWK01000094">
    <property type="protein sequence ID" value="HJC38642.1"/>
    <property type="molecule type" value="Genomic_DNA"/>
</dbReference>
<evidence type="ECO:0000313" key="15">
    <source>
        <dbReference type="Proteomes" id="UP000823894"/>
    </source>
</evidence>
<dbReference type="NCBIfam" id="TIGR00174">
    <property type="entry name" value="miaA"/>
    <property type="match status" value="1"/>
</dbReference>
<keyword evidence="8 10" id="KW-0460">Magnesium</keyword>